<organism evidence="1 2">
    <name type="scientific">Clostridium novyi (strain NT)</name>
    <dbReference type="NCBI Taxonomy" id="386415"/>
    <lineage>
        <taxon>Bacteria</taxon>
        <taxon>Bacillati</taxon>
        <taxon>Bacillota</taxon>
        <taxon>Clostridia</taxon>
        <taxon>Eubacteriales</taxon>
        <taxon>Clostridiaceae</taxon>
        <taxon>Clostridium</taxon>
    </lineage>
</organism>
<gene>
    <name evidence="1" type="ordered locus">NT01CX_0319</name>
</gene>
<dbReference type="HOGENOM" id="CLU_1861686_0_0_9"/>
<reference evidence="1 2" key="1">
    <citation type="journal article" date="2006" name="Nat. Biotechnol.">
        <title>The genome and transcriptomes of the anti-tumor agent Clostridium novyi-NT.</title>
        <authorList>
            <person name="Bettegowda C."/>
            <person name="Huang X."/>
            <person name="Lin J."/>
            <person name="Cheong I."/>
            <person name="Kohli M."/>
            <person name="Szabo S.A."/>
            <person name="Zhang X."/>
            <person name="Diaz L.A. Jr."/>
            <person name="Velculescu V.E."/>
            <person name="Parmigiani G."/>
            <person name="Kinzler K.W."/>
            <person name="Vogelstein B."/>
            <person name="Zhou S."/>
        </authorList>
    </citation>
    <scope>NUCLEOTIDE SEQUENCE [LARGE SCALE GENOMIC DNA]</scope>
    <source>
        <strain evidence="1 2">NT</strain>
    </source>
</reference>
<evidence type="ECO:0000313" key="2">
    <source>
        <dbReference type="Proteomes" id="UP000008220"/>
    </source>
</evidence>
<keyword evidence="2" id="KW-1185">Reference proteome</keyword>
<dbReference type="AlphaFoldDB" id="A0Q2G5"/>
<dbReference type="RefSeq" id="WP_011722802.1">
    <property type="nucleotide sequence ID" value="NC_008593.1"/>
</dbReference>
<dbReference type="Proteomes" id="UP000008220">
    <property type="component" value="Chromosome"/>
</dbReference>
<dbReference type="PATRIC" id="fig|386415.7.peg.1851"/>
<dbReference type="EMBL" id="CP000382">
    <property type="protein sequence ID" value="ABK62394.1"/>
    <property type="molecule type" value="Genomic_DNA"/>
</dbReference>
<dbReference type="KEGG" id="cno:NT01CX_0319"/>
<dbReference type="STRING" id="386415.NT01CX_0319"/>
<accession>A0Q2G5</accession>
<name>A0Q2G5_CLONN</name>
<sequence length="137" mass="16078">MKVEELINILCKTEKIMKLYKKSTINEMLDDIYEKVSIRNAKDKIHKKPTQNIDKQYYEKIINRIKGKRKDEIVKLLQRLRKKDILTIASLIDLKVDSSSTKKSLSEVIASHFIFINRVNSKDKDSVSELTELLKLK</sequence>
<evidence type="ECO:0000313" key="1">
    <source>
        <dbReference type="EMBL" id="ABK62394.1"/>
    </source>
</evidence>
<protein>
    <submittedName>
        <fullName evidence="1">Uncharacterized protein</fullName>
    </submittedName>
</protein>
<proteinExistence type="predicted"/>